<dbReference type="SUPFAM" id="SSF53383">
    <property type="entry name" value="PLP-dependent transferases"/>
    <property type="match status" value="1"/>
</dbReference>
<dbReference type="InterPro" id="IPR050103">
    <property type="entry name" value="Class-III_PLP-dep_AT"/>
</dbReference>
<organism evidence="6 7">
    <name type="scientific">Rubrivirga litoralis</name>
    <dbReference type="NCBI Taxonomy" id="3075598"/>
    <lineage>
        <taxon>Bacteria</taxon>
        <taxon>Pseudomonadati</taxon>
        <taxon>Rhodothermota</taxon>
        <taxon>Rhodothermia</taxon>
        <taxon>Rhodothermales</taxon>
        <taxon>Rubricoccaceae</taxon>
        <taxon>Rubrivirga</taxon>
    </lineage>
</organism>
<evidence type="ECO:0000256" key="4">
    <source>
        <dbReference type="ARBA" id="ARBA00022898"/>
    </source>
</evidence>
<keyword evidence="2 6" id="KW-0032">Aminotransferase</keyword>
<evidence type="ECO:0000313" key="6">
    <source>
        <dbReference type="EMBL" id="MDT0631112.1"/>
    </source>
</evidence>
<dbReference type="CDD" id="cd00610">
    <property type="entry name" value="OAT_like"/>
    <property type="match status" value="1"/>
</dbReference>
<keyword evidence="3" id="KW-0808">Transferase</keyword>
<dbReference type="InterPro" id="IPR015421">
    <property type="entry name" value="PyrdxlP-dep_Trfase_major"/>
</dbReference>
<dbReference type="GO" id="GO:0008483">
    <property type="term" value="F:transaminase activity"/>
    <property type="evidence" value="ECO:0007669"/>
    <property type="project" value="UniProtKB-KW"/>
</dbReference>
<dbReference type="InterPro" id="IPR015422">
    <property type="entry name" value="PyrdxlP-dep_Trfase_small"/>
</dbReference>
<dbReference type="InterPro" id="IPR049704">
    <property type="entry name" value="Aminotrans_3_PPA_site"/>
</dbReference>
<reference evidence="6 7" key="1">
    <citation type="submission" date="2023-09" db="EMBL/GenBank/DDBJ databases">
        <authorList>
            <person name="Rey-Velasco X."/>
        </authorList>
    </citation>
    <scope>NUCLEOTIDE SEQUENCE [LARGE SCALE GENOMIC DNA]</scope>
    <source>
        <strain evidence="6 7">F394</strain>
    </source>
</reference>
<dbReference type="InterPro" id="IPR005814">
    <property type="entry name" value="Aminotrans_3"/>
</dbReference>
<protein>
    <submittedName>
        <fullName evidence="6">Aspartate aminotransferase family protein</fullName>
    </submittedName>
</protein>
<name>A0ABU3BP91_9BACT</name>
<dbReference type="Pfam" id="PF00202">
    <property type="entry name" value="Aminotran_3"/>
    <property type="match status" value="1"/>
</dbReference>
<dbReference type="PIRSF" id="PIRSF000521">
    <property type="entry name" value="Transaminase_4ab_Lys_Orn"/>
    <property type="match status" value="1"/>
</dbReference>
<gene>
    <name evidence="6" type="ORF">RM540_05055</name>
</gene>
<dbReference type="PROSITE" id="PS00600">
    <property type="entry name" value="AA_TRANSFER_CLASS_3"/>
    <property type="match status" value="1"/>
</dbReference>
<dbReference type="RefSeq" id="WP_311662454.1">
    <property type="nucleotide sequence ID" value="NZ_JAVRHT010000008.1"/>
</dbReference>
<evidence type="ECO:0000256" key="1">
    <source>
        <dbReference type="ARBA" id="ARBA00001933"/>
    </source>
</evidence>
<comment type="similarity">
    <text evidence="5">Belongs to the class-III pyridoxal-phosphate-dependent aminotransferase family.</text>
</comment>
<dbReference type="Gene3D" id="3.40.640.10">
    <property type="entry name" value="Type I PLP-dependent aspartate aminotransferase-like (Major domain)"/>
    <property type="match status" value="1"/>
</dbReference>
<keyword evidence="7" id="KW-1185">Reference proteome</keyword>
<dbReference type="InterPro" id="IPR015424">
    <property type="entry name" value="PyrdxlP-dep_Trfase"/>
</dbReference>
<dbReference type="Gene3D" id="3.90.1150.10">
    <property type="entry name" value="Aspartate Aminotransferase, domain 1"/>
    <property type="match status" value="1"/>
</dbReference>
<evidence type="ECO:0000256" key="5">
    <source>
        <dbReference type="RuleBase" id="RU003560"/>
    </source>
</evidence>
<dbReference type="PANTHER" id="PTHR11986">
    <property type="entry name" value="AMINOTRANSFERASE CLASS III"/>
    <property type="match status" value="1"/>
</dbReference>
<evidence type="ECO:0000256" key="3">
    <source>
        <dbReference type="ARBA" id="ARBA00022679"/>
    </source>
</evidence>
<dbReference type="EMBL" id="JAVRHT010000008">
    <property type="protein sequence ID" value="MDT0631112.1"/>
    <property type="molecule type" value="Genomic_DNA"/>
</dbReference>
<keyword evidence="4 5" id="KW-0663">Pyridoxal phosphate</keyword>
<proteinExistence type="inferred from homology"/>
<evidence type="ECO:0000313" key="7">
    <source>
        <dbReference type="Proteomes" id="UP001267426"/>
    </source>
</evidence>
<sequence>MTDWLALEDAVTLPTYAKPPVALVRGEGTRVWDADGREYLDVYGGHCVALLGHCPPRVVEAVRRQAGRLLFYSNAVYSPVRAEAAAALVALAPDALGRVFWCNSGTEANETALKLARATTGRSRVVAFAGGFHGRTLGSLAATWGEKYHAPYASVLPETTWVPFGWEGAVEEALVGEDVAAVILEPIQSMSGITEAPPRFYQALREICDRTGTVLIFDEVQTGVGRTGAFLYGEHVGVTPDLVTLAKSLGAGVPVGAVLVSDAIAETVRPGDQGTTFGGGMLAMAAVRATLAQLVEDDLMTRAAALFERLAAGFRATGGVVEVRGRGGLVGVTLDRPAPPVRDALREAGVLVGGSGRADTLRLMPPLTMTDAEVDDFLERFAAVLA</sequence>
<accession>A0ABU3BP91</accession>
<dbReference type="PANTHER" id="PTHR11986:SF79">
    <property type="entry name" value="ACETYLORNITHINE AMINOTRANSFERASE, MITOCHONDRIAL"/>
    <property type="match status" value="1"/>
</dbReference>
<comment type="caution">
    <text evidence="6">The sequence shown here is derived from an EMBL/GenBank/DDBJ whole genome shotgun (WGS) entry which is preliminary data.</text>
</comment>
<comment type="cofactor">
    <cofactor evidence="1">
        <name>pyridoxal 5'-phosphate</name>
        <dbReference type="ChEBI" id="CHEBI:597326"/>
    </cofactor>
</comment>
<evidence type="ECO:0000256" key="2">
    <source>
        <dbReference type="ARBA" id="ARBA00022576"/>
    </source>
</evidence>
<dbReference type="Proteomes" id="UP001267426">
    <property type="component" value="Unassembled WGS sequence"/>
</dbReference>